<evidence type="ECO:0000256" key="4">
    <source>
        <dbReference type="ARBA" id="ARBA00022691"/>
    </source>
</evidence>
<reference evidence="10" key="1">
    <citation type="submission" date="2020-02" db="EMBL/GenBank/DDBJ databases">
        <authorList>
            <person name="Meier V. D."/>
        </authorList>
    </citation>
    <scope>NUCLEOTIDE SEQUENCE</scope>
    <source>
        <strain evidence="10">AVDCRST_MAG43</strain>
    </source>
</reference>
<dbReference type="HAMAP" id="MF_02060">
    <property type="entry name" value="tRNA_methyltr_TrmH"/>
    <property type="match status" value="1"/>
</dbReference>
<evidence type="ECO:0000256" key="2">
    <source>
        <dbReference type="ARBA" id="ARBA00022603"/>
    </source>
</evidence>
<feature type="region of interest" description="Disordered" evidence="8">
    <location>
        <begin position="1"/>
        <end position="46"/>
    </location>
</feature>
<comment type="catalytic activity">
    <reaction evidence="7">
        <text>guanosine(18) in tRNA + S-adenosyl-L-methionine = 2'-O-methylguanosine(18) in tRNA + S-adenosyl-L-homocysteine + H(+)</text>
        <dbReference type="Rhea" id="RHEA:20077"/>
        <dbReference type="Rhea" id="RHEA-COMP:10190"/>
        <dbReference type="Rhea" id="RHEA-COMP:10192"/>
        <dbReference type="ChEBI" id="CHEBI:15378"/>
        <dbReference type="ChEBI" id="CHEBI:57856"/>
        <dbReference type="ChEBI" id="CHEBI:59789"/>
        <dbReference type="ChEBI" id="CHEBI:74269"/>
        <dbReference type="ChEBI" id="CHEBI:74445"/>
        <dbReference type="EC" id="2.1.1.34"/>
    </reaction>
</comment>
<comment type="caution">
    <text evidence="7">Lacks conserved residue(s) required for the propagation of feature annotation.</text>
</comment>
<proteinExistence type="inferred from homology"/>
<dbReference type="Pfam" id="PF00588">
    <property type="entry name" value="SpoU_methylase"/>
    <property type="match status" value="1"/>
</dbReference>
<dbReference type="InterPro" id="IPR033671">
    <property type="entry name" value="TrmH"/>
</dbReference>
<evidence type="ECO:0000256" key="6">
    <source>
        <dbReference type="ARBA" id="ARBA00022884"/>
    </source>
</evidence>
<dbReference type="CDD" id="cd18092">
    <property type="entry name" value="SpoU-like_TrmH"/>
    <property type="match status" value="1"/>
</dbReference>
<feature type="compositionally biased region" description="Low complexity" evidence="8">
    <location>
        <begin position="1"/>
        <end position="12"/>
    </location>
</feature>
<sequence>MTDRPSASASSRPIPPAQRNGLLDEPGPVKTSRWPRTSRRQERIDDVLGRRQPSLTIVLEDVHDQWNASAVLRSCDAVGVLDVHLVYVNDPPPRKAFDRKTSGSAAKWVALHTHTSIETCYEYLRERGFTIFASALRADSQDVYEVNFRQPTALVLGNEKRGVSDLAADWADGTYLIPMHGMVESLNISVACAVSLYEALRQRRAAGMYETPGLGPDALGQMREEWLRK</sequence>
<evidence type="ECO:0000256" key="5">
    <source>
        <dbReference type="ARBA" id="ARBA00022694"/>
    </source>
</evidence>
<dbReference type="GO" id="GO:0002938">
    <property type="term" value="P:tRNA guanine ribose methylation"/>
    <property type="evidence" value="ECO:0007669"/>
    <property type="project" value="UniProtKB-UniRule"/>
</dbReference>
<keyword evidence="3 7" id="KW-0808">Transferase</keyword>
<dbReference type="PANTHER" id="PTHR43453">
    <property type="entry name" value="RRNA METHYLASE-LIKE"/>
    <property type="match status" value="1"/>
</dbReference>
<protein>
    <recommendedName>
        <fullName evidence="7">tRNA (guanosine(18)-2'-O)-methyltransferase</fullName>
        <ecNumber evidence="7">2.1.1.34</ecNumber>
    </recommendedName>
    <alternativeName>
        <fullName evidence="7">tRNA [Gm18] methyltransferase</fullName>
    </alternativeName>
</protein>
<dbReference type="GO" id="GO:0000049">
    <property type="term" value="F:tRNA binding"/>
    <property type="evidence" value="ECO:0007669"/>
    <property type="project" value="UniProtKB-UniRule"/>
</dbReference>
<feature type="binding site" evidence="7">
    <location>
        <position position="177"/>
    </location>
    <ligand>
        <name>S-adenosyl-L-methionine</name>
        <dbReference type="ChEBI" id="CHEBI:59789"/>
    </ligand>
</feature>
<dbReference type="InterPro" id="IPR029028">
    <property type="entry name" value="Alpha/beta_knot_MTases"/>
</dbReference>
<comment type="function">
    <text evidence="7">Catalyzes the 2'-O methylation of guanosine at position 18 in tRNA.</text>
</comment>
<evidence type="ECO:0000256" key="8">
    <source>
        <dbReference type="SAM" id="MobiDB-lite"/>
    </source>
</evidence>
<organism evidence="10">
    <name type="scientific">uncultured Thermomicrobiales bacterium</name>
    <dbReference type="NCBI Taxonomy" id="1645740"/>
    <lineage>
        <taxon>Bacteria</taxon>
        <taxon>Pseudomonadati</taxon>
        <taxon>Thermomicrobiota</taxon>
        <taxon>Thermomicrobia</taxon>
        <taxon>Thermomicrobiales</taxon>
        <taxon>environmental samples</taxon>
    </lineage>
</organism>
<dbReference type="InterPro" id="IPR029026">
    <property type="entry name" value="tRNA_m1G_MTases_N"/>
</dbReference>
<feature type="domain" description="tRNA/rRNA methyltransferase SpoU type" evidence="9">
    <location>
        <begin position="55"/>
        <end position="197"/>
    </location>
</feature>
<dbReference type="AlphaFoldDB" id="A0A6J4UB79"/>
<keyword evidence="1 7" id="KW-0820">tRNA-binding</keyword>
<evidence type="ECO:0000259" key="9">
    <source>
        <dbReference type="Pfam" id="PF00588"/>
    </source>
</evidence>
<name>A0A6J4UB79_9BACT</name>
<dbReference type="EMBL" id="CADCWI010000028">
    <property type="protein sequence ID" value="CAA9545320.1"/>
    <property type="molecule type" value="Genomic_DNA"/>
</dbReference>
<keyword evidence="6 7" id="KW-0694">RNA-binding</keyword>
<comment type="similarity">
    <text evidence="7">Belongs to the class IV-like SAM-binding methyltransferase superfamily. RNA methyltransferase TrmH family.</text>
</comment>
<evidence type="ECO:0000256" key="3">
    <source>
        <dbReference type="ARBA" id="ARBA00022679"/>
    </source>
</evidence>
<feature type="binding site" evidence="7">
    <location>
        <position position="186"/>
    </location>
    <ligand>
        <name>S-adenosyl-L-methionine</name>
        <dbReference type="ChEBI" id="CHEBI:59789"/>
    </ligand>
</feature>
<dbReference type="PANTHER" id="PTHR43453:SF1">
    <property type="entry name" value="TRNA_RRNA METHYLTRANSFERASE SPOU TYPE DOMAIN-CONTAINING PROTEIN"/>
    <property type="match status" value="1"/>
</dbReference>
<dbReference type="SUPFAM" id="SSF75217">
    <property type="entry name" value="alpha/beta knot"/>
    <property type="match status" value="1"/>
</dbReference>
<dbReference type="InterPro" id="IPR001537">
    <property type="entry name" value="SpoU_MeTrfase"/>
</dbReference>
<accession>A0A6J4UB79</accession>
<dbReference type="Gene3D" id="3.40.1280.10">
    <property type="match status" value="1"/>
</dbReference>
<gene>
    <name evidence="7" type="primary">trmH</name>
    <name evidence="10" type="ORF">AVDCRST_MAG43-532</name>
</gene>
<evidence type="ECO:0000313" key="10">
    <source>
        <dbReference type="EMBL" id="CAA9545320.1"/>
    </source>
</evidence>
<evidence type="ECO:0000256" key="1">
    <source>
        <dbReference type="ARBA" id="ARBA00022555"/>
    </source>
</evidence>
<evidence type="ECO:0000256" key="7">
    <source>
        <dbReference type="HAMAP-Rule" id="MF_02060"/>
    </source>
</evidence>
<dbReference type="GO" id="GO:0141100">
    <property type="term" value="F:tRNA (guanine(18)-2'-O)-methyltransferase activity"/>
    <property type="evidence" value="ECO:0007669"/>
    <property type="project" value="UniProtKB-UniRule"/>
</dbReference>
<feature type="binding site" evidence="7">
    <location>
        <position position="134"/>
    </location>
    <ligand>
        <name>S-adenosyl-L-methionine</name>
        <dbReference type="ChEBI" id="CHEBI:59789"/>
    </ligand>
</feature>
<keyword evidence="4 7" id="KW-0949">S-adenosyl-L-methionine</keyword>
<keyword evidence="5 7" id="KW-0819">tRNA processing</keyword>
<keyword evidence="2 7" id="KW-0489">Methyltransferase</keyword>
<dbReference type="EC" id="2.1.1.34" evidence="7"/>